<organism evidence="1 2">
    <name type="scientific">Bacillus carboniphilus</name>
    <dbReference type="NCBI Taxonomy" id="86663"/>
    <lineage>
        <taxon>Bacteria</taxon>
        <taxon>Bacillati</taxon>
        <taxon>Bacillota</taxon>
        <taxon>Bacilli</taxon>
        <taxon>Bacillales</taxon>
        <taxon>Bacillaceae</taxon>
        <taxon>Bacillus</taxon>
    </lineage>
</organism>
<dbReference type="RefSeq" id="WP_226539388.1">
    <property type="nucleotide sequence ID" value="NZ_CP129013.1"/>
</dbReference>
<keyword evidence="2" id="KW-1185">Reference proteome</keyword>
<name>A0ABY9JTS3_9BACI</name>
<proteinExistence type="predicted"/>
<dbReference type="EMBL" id="CP129013">
    <property type="protein sequence ID" value="WLR42784.1"/>
    <property type="molecule type" value="Genomic_DNA"/>
</dbReference>
<sequence>MYGLKKLSSTELVRILQSSKVIVEREEGKQLKEILKMIEDLIEKSSVNGEELL</sequence>
<accession>A0ABY9JTS3</accession>
<reference evidence="1 2" key="1">
    <citation type="submission" date="2023-06" db="EMBL/GenBank/DDBJ databases">
        <title>Five Gram-positive bacteria isolated from mangrove sediments in Shenzhen, Guangdong, China.</title>
        <authorList>
            <person name="Yu S."/>
            <person name="Zheng W."/>
            <person name="Huang Y."/>
        </authorList>
    </citation>
    <scope>NUCLEOTIDE SEQUENCE [LARGE SCALE GENOMIC DNA]</scope>
    <source>
        <strain evidence="1 2">SaN35-3</strain>
    </source>
</reference>
<evidence type="ECO:0000313" key="2">
    <source>
        <dbReference type="Proteomes" id="UP001197974"/>
    </source>
</evidence>
<evidence type="ECO:0000313" key="1">
    <source>
        <dbReference type="EMBL" id="WLR42784.1"/>
    </source>
</evidence>
<dbReference type="Proteomes" id="UP001197974">
    <property type="component" value="Chromosome"/>
</dbReference>
<protein>
    <submittedName>
        <fullName evidence="1">Uncharacterized protein</fullName>
    </submittedName>
</protein>
<gene>
    <name evidence="1" type="ORF">LC087_00615</name>
</gene>